<protein>
    <submittedName>
        <fullName evidence="1">Uncharacterized protein</fullName>
    </submittedName>
</protein>
<dbReference type="EMBL" id="JPPY01000044">
    <property type="protein sequence ID" value="KND38468.1"/>
    <property type="molecule type" value="Genomic_DNA"/>
</dbReference>
<name>A0A0L0KKV7_9ACTN</name>
<dbReference type="Proteomes" id="UP000037151">
    <property type="component" value="Unassembled WGS sequence"/>
</dbReference>
<evidence type="ECO:0000313" key="2">
    <source>
        <dbReference type="Proteomes" id="UP000037151"/>
    </source>
</evidence>
<sequence>MHPMSPETPDDSLARLGHELAETLHQIGMLCSPLFDAADGVKAELERRGWSPGASEDLASEYLTLCLRRLFSDLTAA</sequence>
<dbReference type="AlphaFoldDB" id="A0A0L0KKV7"/>
<dbReference type="PATRIC" id="fig|42234.21.peg.1543"/>
<proteinExistence type="predicted"/>
<evidence type="ECO:0000313" key="1">
    <source>
        <dbReference type="EMBL" id="KND38468.1"/>
    </source>
</evidence>
<accession>A0A0L0KKV7</accession>
<gene>
    <name evidence="1" type="ORF">IQ63_07485</name>
</gene>
<comment type="caution">
    <text evidence="1">The sequence shown here is derived from an EMBL/GenBank/DDBJ whole genome shotgun (WGS) entry which is preliminary data.</text>
</comment>
<reference evidence="2" key="1">
    <citation type="submission" date="2014-07" db="EMBL/GenBank/DDBJ databases">
        <title>Genome sequencing of plant-pathogenic Streptomyces species.</title>
        <authorList>
            <person name="Harrison J."/>
            <person name="Sapp M."/>
            <person name="Thwaites R."/>
            <person name="Studholme D.J."/>
        </authorList>
    </citation>
    <scope>NUCLEOTIDE SEQUENCE [LARGE SCALE GENOMIC DNA]</scope>
    <source>
        <strain evidence="2">NCPPB 4445</strain>
    </source>
</reference>
<organism evidence="1 2">
    <name type="scientific">Streptomyces acidiscabies</name>
    <dbReference type="NCBI Taxonomy" id="42234"/>
    <lineage>
        <taxon>Bacteria</taxon>
        <taxon>Bacillati</taxon>
        <taxon>Actinomycetota</taxon>
        <taxon>Actinomycetes</taxon>
        <taxon>Kitasatosporales</taxon>
        <taxon>Streptomycetaceae</taxon>
        <taxon>Streptomyces</taxon>
    </lineage>
</organism>